<gene>
    <name evidence="12" type="ORF">HHUSO_G11391</name>
</gene>
<evidence type="ECO:0000313" key="12">
    <source>
        <dbReference type="EMBL" id="KAK6485577.1"/>
    </source>
</evidence>
<accession>A0ABR0ZL99</accession>
<keyword evidence="8" id="KW-0165">Cleavage on pair of basic residues</keyword>
<dbReference type="PANTHER" id="PTHR31613:SF2">
    <property type="entry name" value="AUGURIN"/>
    <property type="match status" value="1"/>
</dbReference>
<evidence type="ECO:0000256" key="1">
    <source>
        <dbReference type="ARBA" id="ARBA00004221"/>
    </source>
</evidence>
<comment type="similarity">
    <text evidence="4">Belongs to the augurin family.</text>
</comment>
<dbReference type="InterPro" id="IPR028173">
    <property type="entry name" value="Augurin"/>
</dbReference>
<evidence type="ECO:0000256" key="8">
    <source>
        <dbReference type="ARBA" id="ARBA00022685"/>
    </source>
</evidence>
<sequence length="162" mass="18912">MGKRKSANQGSTEGSCSSRNMAFQRLRLPLVIVSVVLIIYTFPGGSNGNKLWKMINKREVAEAKLAVAVEPDKAKEFLNASKRSKRQLWDRTQPDVQQWIQQFMYMGFDELRFETDLSYWMDRGRNPHDYYGHQHHYDENAPIGPRDPYSYRHGASVNYDDY</sequence>
<organism evidence="12 13">
    <name type="scientific">Huso huso</name>
    <name type="common">Beluga</name>
    <name type="synonym">Acipenser huso</name>
    <dbReference type="NCBI Taxonomy" id="61971"/>
    <lineage>
        <taxon>Eukaryota</taxon>
        <taxon>Metazoa</taxon>
        <taxon>Chordata</taxon>
        <taxon>Craniata</taxon>
        <taxon>Vertebrata</taxon>
        <taxon>Euteleostomi</taxon>
        <taxon>Actinopterygii</taxon>
        <taxon>Chondrostei</taxon>
        <taxon>Acipenseriformes</taxon>
        <taxon>Acipenseridae</taxon>
        <taxon>Huso</taxon>
    </lineage>
</organism>
<evidence type="ECO:0000256" key="2">
    <source>
        <dbReference type="ARBA" id="ARBA00004496"/>
    </source>
</evidence>
<evidence type="ECO:0000256" key="11">
    <source>
        <dbReference type="SAM" id="Phobius"/>
    </source>
</evidence>
<evidence type="ECO:0000256" key="4">
    <source>
        <dbReference type="ARBA" id="ARBA00011014"/>
    </source>
</evidence>
<dbReference type="PANTHER" id="PTHR31613">
    <property type="entry name" value="AUGURIN"/>
    <property type="match status" value="1"/>
</dbReference>
<keyword evidence="10 11" id="KW-0472">Membrane</keyword>
<evidence type="ECO:0000256" key="10">
    <source>
        <dbReference type="ARBA" id="ARBA00023136"/>
    </source>
</evidence>
<evidence type="ECO:0000256" key="3">
    <source>
        <dbReference type="ARBA" id="ARBA00004613"/>
    </source>
</evidence>
<reference evidence="12 13" key="1">
    <citation type="submission" date="2021-05" db="EMBL/GenBank/DDBJ databases">
        <authorList>
            <person name="Zahm M."/>
            <person name="Klopp C."/>
            <person name="Cabau C."/>
            <person name="Kuhl H."/>
            <person name="Suciu R."/>
            <person name="Ciorpac M."/>
            <person name="Holostenco D."/>
            <person name="Gessner J."/>
            <person name="Wuertz S."/>
            <person name="Hohne C."/>
            <person name="Stock M."/>
            <person name="Gislard M."/>
            <person name="Lluch J."/>
            <person name="Milhes M."/>
            <person name="Lampietro C."/>
            <person name="Lopez Roques C."/>
            <person name="Donnadieu C."/>
            <person name="Du K."/>
            <person name="Schartl M."/>
            <person name="Guiguen Y."/>
        </authorList>
    </citation>
    <scope>NUCLEOTIDE SEQUENCE [LARGE SCALE GENOMIC DNA]</scope>
    <source>
        <strain evidence="12">Hh-F2</strain>
        <tissue evidence="12">Blood</tissue>
    </source>
</reference>
<comment type="subcellular location">
    <subcellularLocation>
        <location evidence="1">Apical cell membrane</location>
    </subcellularLocation>
    <subcellularLocation>
        <location evidence="2">Cytoplasm</location>
    </subcellularLocation>
    <subcellularLocation>
        <location evidence="3">Secreted</location>
    </subcellularLocation>
</comment>
<dbReference type="Proteomes" id="UP001369086">
    <property type="component" value="Unassembled WGS sequence"/>
</dbReference>
<proteinExistence type="inferred from homology"/>
<keyword evidence="11" id="KW-0812">Transmembrane</keyword>
<evidence type="ECO:0000256" key="5">
    <source>
        <dbReference type="ARBA" id="ARBA00022475"/>
    </source>
</evidence>
<evidence type="ECO:0000313" key="13">
    <source>
        <dbReference type="Proteomes" id="UP001369086"/>
    </source>
</evidence>
<feature type="transmembrane region" description="Helical" evidence="11">
    <location>
        <begin position="26"/>
        <end position="43"/>
    </location>
</feature>
<keyword evidence="11" id="KW-1133">Transmembrane helix</keyword>
<dbReference type="EMBL" id="JAHFZB010000009">
    <property type="protein sequence ID" value="KAK6485577.1"/>
    <property type="molecule type" value="Genomic_DNA"/>
</dbReference>
<evidence type="ECO:0000256" key="7">
    <source>
        <dbReference type="ARBA" id="ARBA00022525"/>
    </source>
</evidence>
<comment type="caution">
    <text evidence="12">The sequence shown here is derived from an EMBL/GenBank/DDBJ whole genome shotgun (WGS) entry which is preliminary data.</text>
</comment>
<protein>
    <submittedName>
        <fullName evidence="12">Augurin-like isoform X1</fullName>
    </submittedName>
</protein>
<keyword evidence="13" id="KW-1185">Reference proteome</keyword>
<evidence type="ECO:0000256" key="9">
    <source>
        <dbReference type="ARBA" id="ARBA00022729"/>
    </source>
</evidence>
<dbReference type="Pfam" id="PF15187">
    <property type="entry name" value="Augurin"/>
    <property type="match status" value="1"/>
</dbReference>
<keyword evidence="5" id="KW-1003">Cell membrane</keyword>
<keyword evidence="9" id="KW-0732">Signal</keyword>
<evidence type="ECO:0000256" key="6">
    <source>
        <dbReference type="ARBA" id="ARBA00022490"/>
    </source>
</evidence>
<name>A0ABR0ZL99_HUSHU</name>
<keyword evidence="7" id="KW-0964">Secreted</keyword>
<keyword evidence="6" id="KW-0963">Cytoplasm</keyword>